<gene>
    <name evidence="1" type="primary">spaN_2</name>
    <name evidence="1" type="ORF">NCTC8271_01320</name>
</gene>
<evidence type="ECO:0000313" key="1">
    <source>
        <dbReference type="EMBL" id="VEA33209.1"/>
    </source>
</evidence>
<sequence>MKVTAEKSVGLISAEAKVDKSAALLSSKNRPLESVSGKKLSADLKAVESVSEVTDNATGISDDNIKALPGDNKAIAGEGVS</sequence>
<dbReference type="EMBL" id="LR134148">
    <property type="protein sequence ID" value="VEA33209.1"/>
    <property type="molecule type" value="Genomic_DNA"/>
</dbReference>
<dbReference type="InterPro" id="IPR003066">
    <property type="entry name" value="Invas_InvJ"/>
</dbReference>
<proteinExistence type="predicted"/>
<organism evidence="1 2">
    <name type="scientific">Salmonella enterica I</name>
    <dbReference type="NCBI Taxonomy" id="59201"/>
    <lineage>
        <taxon>Bacteria</taxon>
        <taxon>Pseudomonadati</taxon>
        <taxon>Pseudomonadota</taxon>
        <taxon>Gammaproteobacteria</taxon>
        <taxon>Enterobacterales</taxon>
        <taxon>Enterobacteriaceae</taxon>
        <taxon>Salmonella</taxon>
    </lineage>
</organism>
<dbReference type="PRINTS" id="PR01306">
    <property type="entry name" value="SSPANPROTEIN"/>
</dbReference>
<accession>A0A3S4J070</accession>
<dbReference type="Proteomes" id="UP000273655">
    <property type="component" value="Chromosome 1"/>
</dbReference>
<name>A0A3S4J070_SALET</name>
<reference evidence="1 2" key="1">
    <citation type="submission" date="2018-12" db="EMBL/GenBank/DDBJ databases">
        <authorList>
            <consortium name="Pathogen Informatics"/>
        </authorList>
    </citation>
    <scope>NUCLEOTIDE SEQUENCE [LARGE SCALE GENOMIC DNA]</scope>
    <source>
        <strain evidence="1 2">NCTC8271</strain>
    </source>
</reference>
<dbReference type="AlphaFoldDB" id="A0A3S4J070"/>
<protein>
    <submittedName>
        <fullName evidence="1">Antigen presentation protein SpaN</fullName>
    </submittedName>
</protein>
<evidence type="ECO:0000313" key="2">
    <source>
        <dbReference type="Proteomes" id="UP000273655"/>
    </source>
</evidence>